<dbReference type="InterPro" id="IPR038718">
    <property type="entry name" value="SNF2-like_sf"/>
</dbReference>
<evidence type="ECO:0000313" key="10">
    <source>
        <dbReference type="EMBL" id="CAK9210621.1"/>
    </source>
</evidence>
<dbReference type="PROSITE" id="PS51194">
    <property type="entry name" value="HELICASE_CTER"/>
    <property type="match status" value="1"/>
</dbReference>
<comment type="subcellular location">
    <subcellularLocation>
        <location evidence="1">Nucleus</location>
    </subcellularLocation>
</comment>
<evidence type="ECO:0000256" key="7">
    <source>
        <dbReference type="SAM" id="MobiDB-lite"/>
    </source>
</evidence>
<keyword evidence="6" id="KW-0539">Nucleus</keyword>
<sequence length="1881" mass="209776">MLQQRNGKCSNGFGTKLKNCSLEAYCKGSWWDASILKQRGEEFRVRYEKFKSADNEWLPQGHLRMRSRMAYPSDCKQVLSRGNDVCVFAHHPDGRNRHAAWYDAKILRMTPRLHMRQKCRCTYYVQLYQIPKKLPFDHEQRLLLEGFTLQVDLAKMSIMQKALNNMPFSQILMSALPCNEKAAKRKWAVDGTVWYTEKENKELDFSTKSQVAGGDQWPSAAVRNSNPISLLSFDDFLEDVGIEKVWSNEPSSSPVQEQSSELELERSTFPIFSFSSPDLNVEEEEREPQIDHGGSRNQPILIDDGDVDEGGGADLDGCRGSGYTVSCQLGETVVASEPVNVVGQRIGYRLRRGIRGSVAAAAAASSGNGQVDGGNDRVVFSGRSANAGADRFGDVASNEMELDGGSNGNRASSAIRGGEVAVKSWRKGCSNAVPNACCGGGQGGTWQYTNSGVVAAPAKSTTGLSNVITNGCRKNHHSIRATTIADESENECIHDLGGDGSSNRVSRGTTRGGTVVPGESRSGSSCKDHSKNKATNRDMIAHSNCMESPKATEGHPCENSGIKVSREVRNRNMGSEVVGDHVREVTQNDNSEHGRSGNDLYSTPSVVVYREDEEEEIDRKTAVTDHFDLVTSCDSSDSDDYRECLTRKELYARKSCHLRPLLRQNFKRRRACNNGSSGGTHLQVKTKKVKKRKPRILAESVPNDDDGDCMEDADFSALWGHPKEEINASMCDPLQHAKVKPANPSLAVTAAPGDDEDDDDSEDADLAAFLECSIAEEIDATMCNPPPLQQLMNNVKSSDPLVAKPVPADDADSTEDAHLAAFLEHLIGEEVDTPQCNLPEQCTKVDPTAKAKSLRRFQKANSRGEHLFRRKKLKHKDVVVKKLVPKTMKTIILDNEKFIRVYKEEVLNSMLEQADIVKDDDPPVSLGMMGLEHFAEDLEDLLVTECARDKDQTRLKTKGGVFPQENRKRRQFEGVAPRSKKQQATKEVTYIDLFKTVPEDNVDDDNVNVPQSPERCCLLPGWNPLMEQWGPESTVMPATKAEDARVQDAWEDMRMALESEAMEARRKQQEGPIDCVTKCRNPDGSESDAKHVFFFDHESGLVCQVCGLLGLKIANMVERDMPQRLTIARDARDHSEVDGSDLDNLDTFHGWDSDTDELGDCRDHHGPGMTETSLFDAIPELEKYMQKHQKEGFQFLWRNLAGLGPGGLTTEIGGCVLSHAPGTGKTFLIISFLQSYMSANPNCRPLIIAPKIMLQPWEQEFRKWNVDIPVYILNRASEYGRQLVKEHEKDGQLHLVGGTTRRKTDNSRLATLWEWHQNPSVLVVSYAMFTSLTDDANHSLERATIRQNLLEASNMLILDEGHFARNRKAKVRKALMLVKTKKRVLLSGTLFQNNFEELFTTLYLVRPRFVETFSDGSDPLAGMDGATKVAEAIARRMFIDEVGNKIESGQRRNGSSESLARGLEQLQKLTSGFVHHYTGDVLRSLPPLRDFSILLQPTPLQDRMLQELAVQLRHTVLEQETIMSLVCIHPFLFSGSKVSKIVSNILPPSDMEEVMTNRDPAAGVKTNFVLNLLRLLQTGTSSGSEKMLIFSQNLGPLLLLQEMFLTEFGWRKETDFLQLDGQLRLTDRLSIIERFNNPMSGVRVLLASTKACGEGITLTGASRVVFMDVLWNPAVIRQAISRAFRLGQKKIVHVYRLVVSGCYEERKYRKMVWKDWMSQAIFNSRESRGGGNQEGEAAVMEKEAAAAAATSSHEPPKHCFWEVTGDSCKDVLLKELLRQDHLSTLQGFKRVFRHEGMFDNDYEQGNKGTDASDWLRGDDGAGDSFDVEMDDSGSDEDSMDGDNLEDEDDRVPLHRFLCSARDKALANPFLLGDDAPQPMKE</sequence>
<dbReference type="Proteomes" id="UP001497512">
    <property type="component" value="Chromosome 18"/>
</dbReference>
<feature type="domain" description="Helicase C-terminal" evidence="9">
    <location>
        <begin position="1571"/>
        <end position="1736"/>
    </location>
</feature>
<dbReference type="InterPro" id="IPR044567">
    <property type="entry name" value="CLSY/DRD1"/>
</dbReference>
<evidence type="ECO:0000259" key="8">
    <source>
        <dbReference type="PROSITE" id="PS51192"/>
    </source>
</evidence>
<feature type="domain" description="Helicase ATP-binding" evidence="8">
    <location>
        <begin position="1206"/>
        <end position="1408"/>
    </location>
</feature>
<protein>
    <recommendedName>
        <fullName evidence="12">SNF2 family DNA-dependent ATPase domain-containing protein</fullName>
    </recommendedName>
</protein>
<feature type="region of interest" description="Disordered" evidence="7">
    <location>
        <begin position="495"/>
        <end position="534"/>
    </location>
</feature>
<dbReference type="EMBL" id="OZ019910">
    <property type="protein sequence ID" value="CAK9210621.1"/>
    <property type="molecule type" value="Genomic_DNA"/>
</dbReference>
<dbReference type="CDD" id="cd18793">
    <property type="entry name" value="SF2_C_SNF"/>
    <property type="match status" value="1"/>
</dbReference>
<feature type="region of interest" description="Disordered" evidence="7">
    <location>
        <begin position="670"/>
        <end position="694"/>
    </location>
</feature>
<dbReference type="Pfam" id="PF00176">
    <property type="entry name" value="SNF2-rel_dom"/>
    <property type="match status" value="1"/>
</dbReference>
<keyword evidence="4" id="KW-0347">Helicase</keyword>
<dbReference type="Pfam" id="PF00271">
    <property type="entry name" value="Helicase_C"/>
    <property type="match status" value="1"/>
</dbReference>
<feature type="region of interest" description="Disordered" evidence="7">
    <location>
        <begin position="277"/>
        <end position="315"/>
    </location>
</feature>
<dbReference type="Gene3D" id="3.40.50.10810">
    <property type="entry name" value="Tandem AAA-ATPase domain"/>
    <property type="match status" value="1"/>
</dbReference>
<feature type="region of interest" description="Disordered" evidence="7">
    <location>
        <begin position="1725"/>
        <end position="1751"/>
    </location>
</feature>
<evidence type="ECO:0000256" key="6">
    <source>
        <dbReference type="ARBA" id="ARBA00023242"/>
    </source>
</evidence>
<feature type="compositionally biased region" description="Basic residues" evidence="7">
    <location>
        <begin position="684"/>
        <end position="694"/>
    </location>
</feature>
<dbReference type="InterPro" id="IPR027417">
    <property type="entry name" value="P-loop_NTPase"/>
</dbReference>
<evidence type="ECO:0000256" key="3">
    <source>
        <dbReference type="ARBA" id="ARBA00022801"/>
    </source>
</evidence>
<keyword evidence="5" id="KW-0067">ATP-binding</keyword>
<dbReference type="InterPro" id="IPR000330">
    <property type="entry name" value="SNF2_N"/>
</dbReference>
<gene>
    <name evidence="10" type="ORF">CSSPTR1EN2_LOCUS10251</name>
</gene>
<evidence type="ECO:0000256" key="4">
    <source>
        <dbReference type="ARBA" id="ARBA00022806"/>
    </source>
</evidence>
<dbReference type="InterPro" id="IPR001650">
    <property type="entry name" value="Helicase_C-like"/>
</dbReference>
<dbReference type="InterPro" id="IPR049730">
    <property type="entry name" value="SNF2/RAD54-like_C"/>
</dbReference>
<reference evidence="10" key="1">
    <citation type="submission" date="2024-02" db="EMBL/GenBank/DDBJ databases">
        <authorList>
            <consortium name="ELIXIR-Norway"/>
            <consortium name="Elixir Norway"/>
        </authorList>
    </citation>
    <scope>NUCLEOTIDE SEQUENCE</scope>
</reference>
<feature type="compositionally biased region" description="Low complexity" evidence="7">
    <location>
        <begin position="501"/>
        <end position="516"/>
    </location>
</feature>
<accession>A0ABP0U1S4</accession>
<feature type="compositionally biased region" description="Acidic residues" evidence="7">
    <location>
        <begin position="1825"/>
        <end position="1847"/>
    </location>
</feature>
<dbReference type="InterPro" id="IPR016197">
    <property type="entry name" value="Chromo-like_dom_sf"/>
</dbReference>
<evidence type="ECO:0000256" key="5">
    <source>
        <dbReference type="ARBA" id="ARBA00022840"/>
    </source>
</evidence>
<dbReference type="PROSITE" id="PS51192">
    <property type="entry name" value="HELICASE_ATP_BIND_1"/>
    <property type="match status" value="1"/>
</dbReference>
<dbReference type="SMART" id="SM00487">
    <property type="entry name" value="DEXDc"/>
    <property type="match status" value="1"/>
</dbReference>
<dbReference type="InterPro" id="IPR014001">
    <property type="entry name" value="Helicase_ATP-bd"/>
</dbReference>
<dbReference type="PANTHER" id="PTHR45821">
    <property type="entry name" value="SNF2 DOMAIN-CONTAINING PROTEIN CLASSY 2-RELATED"/>
    <property type="match status" value="1"/>
</dbReference>
<evidence type="ECO:0000259" key="9">
    <source>
        <dbReference type="PROSITE" id="PS51194"/>
    </source>
</evidence>
<dbReference type="InterPro" id="IPR032001">
    <property type="entry name" value="SAWADEE_dom"/>
</dbReference>
<feature type="region of interest" description="Disordered" evidence="7">
    <location>
        <begin position="1799"/>
        <end position="1847"/>
    </location>
</feature>
<evidence type="ECO:0000256" key="1">
    <source>
        <dbReference type="ARBA" id="ARBA00004123"/>
    </source>
</evidence>
<dbReference type="Gene3D" id="3.40.50.300">
    <property type="entry name" value="P-loop containing nucleotide triphosphate hydrolases"/>
    <property type="match status" value="1"/>
</dbReference>
<dbReference type="Pfam" id="PF16719">
    <property type="entry name" value="SAWADEE"/>
    <property type="match status" value="1"/>
</dbReference>
<evidence type="ECO:0008006" key="12">
    <source>
        <dbReference type="Google" id="ProtNLM"/>
    </source>
</evidence>
<proteinExistence type="predicted"/>
<evidence type="ECO:0000313" key="11">
    <source>
        <dbReference type="Proteomes" id="UP001497512"/>
    </source>
</evidence>
<dbReference type="SMART" id="SM00490">
    <property type="entry name" value="HELICc"/>
    <property type="match status" value="1"/>
</dbReference>
<evidence type="ECO:0000256" key="2">
    <source>
        <dbReference type="ARBA" id="ARBA00022741"/>
    </source>
</evidence>
<keyword evidence="3" id="KW-0378">Hydrolase</keyword>
<dbReference type="SUPFAM" id="SSF52540">
    <property type="entry name" value="P-loop containing nucleoside triphosphate hydrolases"/>
    <property type="match status" value="2"/>
</dbReference>
<keyword evidence="11" id="KW-1185">Reference proteome</keyword>
<dbReference type="SUPFAM" id="SSF54160">
    <property type="entry name" value="Chromo domain-like"/>
    <property type="match status" value="1"/>
</dbReference>
<keyword evidence="2" id="KW-0547">Nucleotide-binding</keyword>
<organism evidence="10 11">
    <name type="scientific">Sphagnum troendelagicum</name>
    <dbReference type="NCBI Taxonomy" id="128251"/>
    <lineage>
        <taxon>Eukaryota</taxon>
        <taxon>Viridiplantae</taxon>
        <taxon>Streptophyta</taxon>
        <taxon>Embryophyta</taxon>
        <taxon>Bryophyta</taxon>
        <taxon>Sphagnophytina</taxon>
        <taxon>Sphagnopsida</taxon>
        <taxon>Sphagnales</taxon>
        <taxon>Sphagnaceae</taxon>
        <taxon>Sphagnum</taxon>
    </lineage>
</organism>
<name>A0ABP0U1S4_9BRYO</name>
<dbReference type="PANTHER" id="PTHR45821:SF5">
    <property type="entry name" value="SNF2 DOMAIN-CONTAINING PROTEIN CLASSY 4"/>
    <property type="match status" value="1"/>
</dbReference>